<dbReference type="InterPro" id="IPR036236">
    <property type="entry name" value="Znf_C2H2_sf"/>
</dbReference>
<feature type="compositionally biased region" description="Basic residues" evidence="2">
    <location>
        <begin position="107"/>
        <end position="116"/>
    </location>
</feature>
<feature type="region of interest" description="Disordered" evidence="2">
    <location>
        <begin position="1209"/>
        <end position="1312"/>
    </location>
</feature>
<feature type="compositionally biased region" description="Polar residues" evidence="2">
    <location>
        <begin position="71"/>
        <end position="106"/>
    </location>
</feature>
<feature type="compositionally biased region" description="Basic and acidic residues" evidence="2">
    <location>
        <begin position="1209"/>
        <end position="1231"/>
    </location>
</feature>
<feature type="compositionally biased region" description="Basic and acidic residues" evidence="2">
    <location>
        <begin position="1429"/>
        <end position="1441"/>
    </location>
</feature>
<feature type="region of interest" description="Disordered" evidence="2">
    <location>
        <begin position="2979"/>
        <end position="3044"/>
    </location>
</feature>
<evidence type="ECO:0000259" key="3">
    <source>
        <dbReference type="PROSITE" id="PS50157"/>
    </source>
</evidence>
<feature type="region of interest" description="Disordered" evidence="2">
    <location>
        <begin position="367"/>
        <end position="419"/>
    </location>
</feature>
<dbReference type="SMART" id="SM00355">
    <property type="entry name" value="ZnF_C2H2"/>
    <property type="match status" value="7"/>
</dbReference>
<keyword evidence="1" id="KW-0479">Metal-binding</keyword>
<evidence type="ECO:0000313" key="5">
    <source>
        <dbReference type="Proteomes" id="UP000579812"/>
    </source>
</evidence>
<evidence type="ECO:0000313" key="4">
    <source>
        <dbReference type="EMBL" id="KAF4095311.1"/>
    </source>
</evidence>
<feature type="region of interest" description="Disordered" evidence="2">
    <location>
        <begin position="564"/>
        <end position="605"/>
    </location>
</feature>
<keyword evidence="1" id="KW-0863">Zinc-finger</keyword>
<name>A0A7J6BKY7_9TELE</name>
<feature type="region of interest" description="Disordered" evidence="2">
    <location>
        <begin position="1"/>
        <end position="277"/>
    </location>
</feature>
<protein>
    <recommendedName>
        <fullName evidence="3">C2H2-type domain-containing protein</fullName>
    </recommendedName>
</protein>
<feature type="region of interest" description="Disordered" evidence="2">
    <location>
        <begin position="1403"/>
        <end position="1486"/>
    </location>
</feature>
<feature type="region of interest" description="Disordered" evidence="2">
    <location>
        <begin position="1090"/>
        <end position="1118"/>
    </location>
</feature>
<feature type="domain" description="C2H2-type" evidence="3">
    <location>
        <begin position="2616"/>
        <end position="2644"/>
    </location>
</feature>
<dbReference type="Proteomes" id="UP000579812">
    <property type="component" value="Unassembled WGS sequence"/>
</dbReference>
<feature type="compositionally biased region" description="Low complexity" evidence="2">
    <location>
        <begin position="677"/>
        <end position="702"/>
    </location>
</feature>
<feature type="compositionally biased region" description="Basic and acidic residues" evidence="2">
    <location>
        <begin position="734"/>
        <end position="744"/>
    </location>
</feature>
<dbReference type="InterPro" id="IPR013087">
    <property type="entry name" value="Znf_C2H2_type"/>
</dbReference>
<feature type="compositionally biased region" description="Basic and acidic residues" evidence="2">
    <location>
        <begin position="54"/>
        <end position="63"/>
    </location>
</feature>
<feature type="compositionally biased region" description="Basic and acidic residues" evidence="2">
    <location>
        <begin position="2043"/>
        <end position="2054"/>
    </location>
</feature>
<feature type="compositionally biased region" description="Polar residues" evidence="2">
    <location>
        <begin position="40"/>
        <end position="49"/>
    </location>
</feature>
<accession>A0A7J6BKY7</accession>
<dbReference type="SUPFAM" id="SSF57667">
    <property type="entry name" value="beta-beta-alpha zinc fingers"/>
    <property type="match status" value="1"/>
</dbReference>
<dbReference type="GO" id="GO:0008270">
    <property type="term" value="F:zinc ion binding"/>
    <property type="evidence" value="ECO:0007669"/>
    <property type="project" value="UniProtKB-KW"/>
</dbReference>
<feature type="region of interest" description="Disordered" evidence="2">
    <location>
        <begin position="725"/>
        <end position="744"/>
    </location>
</feature>
<feature type="compositionally biased region" description="Basic and acidic residues" evidence="2">
    <location>
        <begin position="1275"/>
        <end position="1295"/>
    </location>
</feature>
<feature type="compositionally biased region" description="Low complexity" evidence="2">
    <location>
        <begin position="2059"/>
        <end position="2072"/>
    </location>
</feature>
<feature type="compositionally biased region" description="Basic and acidic residues" evidence="2">
    <location>
        <begin position="1017"/>
        <end position="1029"/>
    </location>
</feature>
<reference evidence="4 5" key="1">
    <citation type="submission" date="2020-04" db="EMBL/GenBank/DDBJ databases">
        <title>Chromosome-level genome assembly of a cyprinid fish Onychostoma macrolepis by integration of Nanopore Sequencing, Bionano and Hi-C technology.</title>
        <authorList>
            <person name="Wang D."/>
        </authorList>
    </citation>
    <scope>NUCLEOTIDE SEQUENCE [LARGE SCALE GENOMIC DNA]</scope>
    <source>
        <strain evidence="4">SWU-2019</strain>
        <tissue evidence="4">Muscle</tissue>
    </source>
</reference>
<dbReference type="Gene3D" id="3.30.160.60">
    <property type="entry name" value="Classic Zinc Finger"/>
    <property type="match status" value="2"/>
</dbReference>
<feature type="compositionally biased region" description="Polar residues" evidence="2">
    <location>
        <begin position="1821"/>
        <end position="1836"/>
    </location>
</feature>
<sequence>MTEETKQPLAAKELNNESKKQDKGAVEHKSLKKSPEHFHNVSQEPQAVNNLAKFAEKERDNTQQREAVIRPQQTGKIDFKSLQNHSFNSNRTWPSGKDSPQSPSGKSRNRDKSKKSGKGERGNPQQLYRLSITNPRSNPTIGIAYPQQKVSPPKKIDSSRGPISGSYRFHVPSIPEREAELQQEELQFRCFQESSPNLTSQSYTSQAVAAPSVGPTHQNPPQPQQQQQKPSPVESNSTQPANETLFPDFQLSETDTWQSPDRTFRSTSFGLSSQKPNNLVDLNKTNGSFMPMPFQYGYPLLEESASDSFPCDRNTQSQDYIDISLAPNQVSHNSFSFTSSAEGHEAMQNNAQFGNDQVEDRQSYQLHPKPPQYMQTQHGVQSSVPSNDESSASSTRQSEQSKSVSDKSDSFSPVDNRDTGFAVVGKRGCHLKNGTTSQRVLIQGSVHHIRNIAQGSSSQIHVISPPHNGIHISPGPLDKSVSKHHVRVSHPWEGPNKAFPPPLIDQTSTPYPFQYQPAPEQRQNSINGRMPWQQIRFTTAMPNQNRIDLSRQLSNQQLTFLIGPSDWQDDSKPHKNSNQKDSNNFLNKKTNEGFSNQRQDSVKQGCNTIPPCHFTSKVDTNQGQVGDAKNKSIYFGINPSVPVTSSRNCSYPPLHVAPLGLKMVSPYDSPSHSPTQNPASSSTCSSLSPASTNSVTSNSDDSQISKVLSPQFYQQQQDKALISSSSMNTNQHHYHSEATRGLHYKQEKTKENIASFMSHNRHSKSNMDNGKGCLETYRTENHPPPPYSAHQLATSLVSANLDQLDVLLTCKQCDQNFNNLVSFLDHKQYCGQHTFAQNDFKDVPKVEDIRKFQTDHTKAMSSGSSYTILRSSSDLHLSLLGLNKNGEIVPDNETKGDIKDDPMKLMLPTAPLPDLEMEDPKLDSLITEALNGLGYQSDNAEIDSSFIDAFVDDDLTTTKCTSTRQTLTTKDSTTFEGRTNSESTSSERSQAHSKYPFDSDLDSLSSGSKLTGSPFKESQHELIQKEGLKAETSPTESQSQESNCTQIEWESRKSEQREEENDYGSKFLLSSKFSARCGLKSLQSSRALVKTTSTCPSKSPTAQKPIPTEGKRKRTGGGSWSKELIHKIVQQKNKLHKLHVKGTKNMQFSLVMERVTPAVQNSTFREYDYVSDSDDDCEPVKIARQGRLSQSIRCKYTYTKECKGRIRADKNRESSWKQNKNECFDPKKDLDVSPSLMKDNPGHQRLRRRSSRSSTSSELSTSISICSDSIGSPKSTDHTDSDSEKRTEVQRKDQDSLEQNAYEESPARIRKESSTSLALTFTKNTKRYSTDKILLTEHKDRFTTSKCSSIICKTEETASEHTMTKSTVSLARFKTTRVEIEEKGDHFGFEAGILATTEEPFKKDYPKNITSPRRSGITPNPMETTNNKDSSHVFKLKKDAVTSKGKSHKKRTNSSELSAPIFEKASNDSISNEEASRSSNDPFPDPPHLCSSLVDKVCLSPSKAHDATAQKNGQCLIPYPSEHDQSLIKSPLSFDTTSMFGDLSVGGFESNLYPDIQLAKESFSPLETTTDKKELFESSFSPFLEQRDWNLMVDVTPVLPDEISQYKVDSDSNENKTNFNHVPFALPEKLMDYNPNLNSSVSVDDLEIKRIVTELESQLQTAKLSSPPPLDSELPKQLTMSKFSPLRLDPDSEDEDSSLEINCSSENLQIARPVDSQSALFSEPDLPWSSPLPFGLMCGQQGLHTPTHSSTINTPIDSEHDHLDIKDAMGLTVLNTENGSPTHPEDKTEKNDCLDKSEEMLEHEIYTENLMKSLEVISDSLSSGFTSPQSSPNQESVVPEELEKQDNEHSEHNESEHIESRNIKAELTKFSVETFNTNNTTPEETTSDIYGSDNRTKVCINETSNDTLHDELVANEQQLVESSFESPQTTCVNSNEIDSQKSSVSIYEHKWIASDSDVSKIPGSCDTDQRTSLNEKANNSNTTVDMSSEMFAPKLVKQDAFSDEILGTFKTDTLQDISPDFPSMAQQNCPKSPEKQVPNSSHSYHEVSVREEQKSMVVTNSSEEQMEETTSSIGHSILHKEGDTYDIDDVVTKYCAIKPNYVQTEDVHYPLGDSSVDIKRENTHSPAEDSHALTETLGIAPDLKAFFDDESTFSQLFPRNDDRKRKKCARVYGKSNKKQKQLSCLILDCPPTDAFIDKYEESKENKLGHKFTSDMNDPCEYETIEMTPNSLVKSSMENVCQSKEDLMDNQAGYEENVETGINEFLCEKEGTIRQPLEHQDDLHDCIVSENTVPQEDCKPEVPATACHLQMVCVQDNASCSPSTEIPNLNTTIQIPVPFFEPERDMPLVETIASTELKDPERPCKKPVERKCRKRIEPGLKPKDKQYKCKVCFTWFLTLGELDFHKLSHNPSPPPTCYMCVQRKFSSREQLRDHLREKHAKNKAGVWTCGMCLKEISDVWMYNEHLREHATQFARRGQSQSSLLDMPGCFMQENAVKNFISSIMQHRPSRATKGDNLKSSSKEERRTSLDVNGQELKVPEEFDSISLKTKTSIGGGSKHCALTTLEVLPKAETPTKNAEMHPNCKDPSRDCHHCGKQFPKPFKLQRHLVVHSLQKIFLCHKCPVSYQEAKELKDHLKNEHEETDEPDSKHTTLYTCELCADVMHVIKKSFICSTCNYTFSKKEQFDRHMEKHLAGGNKIFKFRGVMRPCMPFNSKDDISDMPPSKKRKATESSLDITASHMQGIKSVLPVIDDTAQNSTEDHSTETNNPSVKIEDVAEDFPEVAKDIIECTVQTDTAEQSLSTELKEEDESSSLSHEIQADEPREVSVTDKEALTEICDVKIEDDCCTIPTTLLDSEVNIASISRQNEDRVEMNPSESLENASEQEETTDLSVCTIQVCSQTDISLPTQDMQGLSSCNDFELSSVKQSSNETSYLKQDQTIETLFSINRNENKQDVHTYDSEQLTTGQAKHITMVRSEETLKQSLENNPRRLSTTDSARHTNSSNTCEDKDLTKQQKKRKELKTPHSSQRTPSPTARENLGIDPRVKKKFRPSRCENIDGQRKTDFPNDYPVLTSVKDDTVSNKIISKHKIGSSNLGLHLKKGPVEFSPKKVEIVRHFNGDCKGKKSIPKRPIHSPPSRVSTLNNSFNKPRSKPGVRSIETHSYRTAESQNNLLSQLFGQRLTSFKIPLRKDTSESIN</sequence>
<feature type="domain" description="C2H2-type" evidence="3">
    <location>
        <begin position="2669"/>
        <end position="2691"/>
    </location>
</feature>
<feature type="compositionally biased region" description="Polar residues" evidence="2">
    <location>
        <begin position="2981"/>
        <end position="3005"/>
    </location>
</feature>
<feature type="region of interest" description="Disordered" evidence="2">
    <location>
        <begin position="667"/>
        <end position="703"/>
    </location>
</feature>
<feature type="region of interest" description="Disordered" evidence="2">
    <location>
        <begin position="2504"/>
        <end position="2529"/>
    </location>
</feature>
<evidence type="ECO:0000256" key="1">
    <source>
        <dbReference type="PROSITE-ProRule" id="PRU00042"/>
    </source>
</evidence>
<feature type="compositionally biased region" description="Polar residues" evidence="2">
    <location>
        <begin position="1467"/>
        <end position="1481"/>
    </location>
</feature>
<feature type="region of interest" description="Disordered" evidence="2">
    <location>
        <begin position="3122"/>
        <end position="3156"/>
    </location>
</feature>
<feature type="compositionally biased region" description="Basic and acidic residues" evidence="2">
    <location>
        <begin position="2511"/>
        <end position="2527"/>
    </location>
</feature>
<feature type="region of interest" description="Disordered" evidence="2">
    <location>
        <begin position="2797"/>
        <end position="2825"/>
    </location>
</feature>
<feature type="compositionally biased region" description="Low complexity" evidence="2">
    <location>
        <begin position="1002"/>
        <end position="1013"/>
    </location>
</feature>
<feature type="compositionally biased region" description="Basic and acidic residues" evidence="2">
    <location>
        <begin position="1841"/>
        <end position="1861"/>
    </location>
</feature>
<evidence type="ECO:0000256" key="2">
    <source>
        <dbReference type="SAM" id="MobiDB-lite"/>
    </source>
</evidence>
<feature type="compositionally biased region" description="Polar residues" evidence="2">
    <location>
        <begin position="579"/>
        <end position="605"/>
    </location>
</feature>
<feature type="compositionally biased region" description="Low complexity" evidence="2">
    <location>
        <begin position="1090"/>
        <end position="1101"/>
    </location>
</feature>
<feature type="compositionally biased region" description="Polar residues" evidence="2">
    <location>
        <begin position="233"/>
        <end position="242"/>
    </location>
</feature>
<feature type="compositionally biased region" description="Polar residues" evidence="2">
    <location>
        <begin position="192"/>
        <end position="207"/>
    </location>
</feature>
<dbReference type="PROSITE" id="PS00028">
    <property type="entry name" value="ZINC_FINGER_C2H2_1"/>
    <property type="match status" value="5"/>
</dbReference>
<feature type="compositionally biased region" description="Low complexity" evidence="2">
    <location>
        <begin position="1031"/>
        <end position="1042"/>
    </location>
</feature>
<feature type="compositionally biased region" description="Polar residues" evidence="2">
    <location>
        <begin position="3137"/>
        <end position="3148"/>
    </location>
</feature>
<dbReference type="InterPro" id="IPR039270">
    <property type="entry name" value="ZNF469"/>
</dbReference>
<feature type="region of interest" description="Disordered" evidence="2">
    <location>
        <begin position="1821"/>
        <end position="1861"/>
    </location>
</feature>
<dbReference type="PANTHER" id="PTHR21465:SF2">
    <property type="entry name" value="ZINC FINGER PROTEIN 469"/>
    <property type="match status" value="1"/>
</dbReference>
<organism evidence="4 5">
    <name type="scientific">Onychostoma macrolepis</name>
    <dbReference type="NCBI Taxonomy" id="369639"/>
    <lineage>
        <taxon>Eukaryota</taxon>
        <taxon>Metazoa</taxon>
        <taxon>Chordata</taxon>
        <taxon>Craniata</taxon>
        <taxon>Vertebrata</taxon>
        <taxon>Euteleostomi</taxon>
        <taxon>Actinopterygii</taxon>
        <taxon>Neopterygii</taxon>
        <taxon>Teleostei</taxon>
        <taxon>Ostariophysi</taxon>
        <taxon>Cypriniformes</taxon>
        <taxon>Cyprinidae</taxon>
        <taxon>Acrossocheilinae</taxon>
        <taxon>Onychostoma</taxon>
    </lineage>
</organism>
<feature type="compositionally biased region" description="Polar residues" evidence="2">
    <location>
        <begin position="251"/>
        <end position="277"/>
    </location>
</feature>
<proteinExistence type="predicted"/>
<feature type="region of interest" description="Disordered" evidence="2">
    <location>
        <begin position="2866"/>
        <end position="2886"/>
    </location>
</feature>
<keyword evidence="1" id="KW-0862">Zinc</keyword>
<keyword evidence="5" id="KW-1185">Reference proteome</keyword>
<comment type="caution">
    <text evidence="4">The sequence shown here is derived from an EMBL/GenBank/DDBJ whole genome shotgun (WGS) entry which is preliminary data.</text>
</comment>
<feature type="compositionally biased region" description="Basic and acidic residues" evidence="2">
    <location>
        <begin position="14"/>
        <end position="39"/>
    </location>
</feature>
<feature type="compositionally biased region" description="Polar residues" evidence="2">
    <location>
        <begin position="373"/>
        <end position="389"/>
    </location>
</feature>
<dbReference type="EMBL" id="JAAMOB010000025">
    <property type="protein sequence ID" value="KAF4095311.1"/>
    <property type="molecule type" value="Genomic_DNA"/>
</dbReference>
<feature type="compositionally biased region" description="Low complexity" evidence="2">
    <location>
        <begin position="978"/>
        <end position="988"/>
    </location>
</feature>
<feature type="compositionally biased region" description="Polar residues" evidence="2">
    <location>
        <begin position="123"/>
        <end position="140"/>
    </location>
</feature>
<feature type="compositionally biased region" description="Low complexity" evidence="2">
    <location>
        <begin position="390"/>
        <end position="403"/>
    </location>
</feature>
<feature type="compositionally biased region" description="Polar residues" evidence="2">
    <location>
        <begin position="1408"/>
        <end position="1428"/>
    </location>
</feature>
<dbReference type="PANTHER" id="PTHR21465">
    <property type="entry name" value="ZINC FINGER PROTEIN 469"/>
    <property type="match status" value="1"/>
</dbReference>
<feature type="region of interest" description="Disordered" evidence="2">
    <location>
        <begin position="2025"/>
        <end position="2073"/>
    </location>
</feature>
<gene>
    <name evidence="4" type="ORF">G5714_024389</name>
</gene>
<feature type="compositionally biased region" description="Polar residues" evidence="2">
    <location>
        <begin position="3024"/>
        <end position="3035"/>
    </location>
</feature>
<feature type="region of interest" description="Disordered" evidence="2">
    <location>
        <begin position="971"/>
        <end position="1059"/>
    </location>
</feature>
<feature type="domain" description="C2H2-type" evidence="3">
    <location>
        <begin position="2588"/>
        <end position="2615"/>
    </location>
</feature>
<dbReference type="PROSITE" id="PS50157">
    <property type="entry name" value="ZINC_FINGER_C2H2_2"/>
    <property type="match status" value="4"/>
</dbReference>
<feature type="compositionally biased region" description="Low complexity" evidence="2">
    <location>
        <begin position="1252"/>
        <end position="1272"/>
    </location>
</feature>
<feature type="domain" description="C2H2-type" evidence="3">
    <location>
        <begin position="2386"/>
        <end position="2413"/>
    </location>
</feature>